<sequence length="297" mass="33604">MSDKNKGIILLLLSAMGFSLMAAFVKLSGDVPTVQKTMFRNAVSMVIAFGFVKYYKERLFGKKENQKILLLRSSLGAIGIVLYFYAIDHLVLSDADMLNKMSPFLTIIFAAIFLKEHVRRFQIVAILIAFAGTLFIIKPEFDVETIPYMAGFLSAVFAAGAYTVLRVLGSKEQFYTVVFYFSFFTTMILLPFVLIFYEPMSMKQWIYLLAAGVFATVGQFGITVAYKYAPAKEISIFFYSTVVYSALISIVLFGQIPDMWSIIGYIAIFGASFYMFLKNNYDNKKLAKIAKEKHQHT</sequence>
<feature type="transmembrane region" description="Helical" evidence="6">
    <location>
        <begin position="145"/>
        <end position="165"/>
    </location>
</feature>
<evidence type="ECO:0000256" key="6">
    <source>
        <dbReference type="SAM" id="Phobius"/>
    </source>
</evidence>
<evidence type="ECO:0000313" key="8">
    <source>
        <dbReference type="EMBL" id="APC47889.1"/>
    </source>
</evidence>
<dbReference type="Pfam" id="PF00892">
    <property type="entry name" value="EamA"/>
    <property type="match status" value="2"/>
</dbReference>
<dbReference type="PANTHER" id="PTHR22911">
    <property type="entry name" value="ACYL-MALONYL CONDENSING ENZYME-RELATED"/>
    <property type="match status" value="1"/>
</dbReference>
<name>A0AAC9NKP0_VIRHA</name>
<keyword evidence="4 6" id="KW-1133">Transmembrane helix</keyword>
<dbReference type="EMBL" id="CP017962">
    <property type="protein sequence ID" value="APC47889.1"/>
    <property type="molecule type" value="Genomic_DNA"/>
</dbReference>
<feature type="transmembrane region" description="Helical" evidence="6">
    <location>
        <begin position="259"/>
        <end position="277"/>
    </location>
</feature>
<feature type="transmembrane region" description="Helical" evidence="6">
    <location>
        <begin position="68"/>
        <end position="85"/>
    </location>
</feature>
<comment type="similarity">
    <text evidence="2">Belongs to the EamA transporter family.</text>
</comment>
<evidence type="ECO:0000259" key="7">
    <source>
        <dbReference type="Pfam" id="PF00892"/>
    </source>
</evidence>
<dbReference type="KEGG" id="vhl:BME96_06765"/>
<keyword evidence="11" id="KW-1185">Reference proteome</keyword>
<evidence type="ECO:0000256" key="3">
    <source>
        <dbReference type="ARBA" id="ARBA00022692"/>
    </source>
</evidence>
<keyword evidence="3 6" id="KW-0812">Transmembrane</keyword>
<keyword evidence="5 6" id="KW-0472">Membrane</keyword>
<dbReference type="GeneID" id="71514083"/>
<evidence type="ECO:0000256" key="2">
    <source>
        <dbReference type="ARBA" id="ARBA00007362"/>
    </source>
</evidence>
<dbReference type="EMBL" id="JACWEZ010000013">
    <property type="protein sequence ID" value="MBD1224123.1"/>
    <property type="molecule type" value="Genomic_DNA"/>
</dbReference>
<feature type="transmembrane region" description="Helical" evidence="6">
    <location>
        <begin position="97"/>
        <end position="114"/>
    </location>
</feature>
<evidence type="ECO:0000256" key="5">
    <source>
        <dbReference type="ARBA" id="ARBA00023136"/>
    </source>
</evidence>
<evidence type="ECO:0000313" key="10">
    <source>
        <dbReference type="Proteomes" id="UP000182945"/>
    </source>
</evidence>
<feature type="domain" description="EamA" evidence="7">
    <location>
        <begin position="148"/>
        <end position="276"/>
    </location>
</feature>
<accession>A0AAC9NKP0</accession>
<reference evidence="9 11" key="2">
    <citation type="submission" date="2020-09" db="EMBL/GenBank/DDBJ databases">
        <title>Draft Genome Sequences of Oil-Oxidizing Bacteria Halomonas titanicae, Marinobacter lutaoensis, and Virgibacillus halodenitrificans Isolated from Highly Saline Environments.</title>
        <authorList>
            <person name="Grouzdev D.S."/>
            <person name="Sokolova D.S."/>
            <person name="Semenova E.M."/>
            <person name="Borzenkov I.A."/>
            <person name="Bidzhieva S.K."/>
            <person name="Poltaraus A.B."/>
            <person name="Nazina T.N."/>
        </authorList>
    </citation>
    <scope>NUCLEOTIDE SEQUENCE [LARGE SCALE GENOMIC DNA]</scope>
    <source>
        <strain evidence="9 11">VKM B-3472D</strain>
    </source>
</reference>
<feature type="transmembrane region" description="Helical" evidence="6">
    <location>
        <begin position="236"/>
        <end position="253"/>
    </location>
</feature>
<feature type="domain" description="EamA" evidence="7">
    <location>
        <begin position="6"/>
        <end position="137"/>
    </location>
</feature>
<feature type="transmembrane region" description="Helical" evidence="6">
    <location>
        <begin position="205"/>
        <end position="229"/>
    </location>
</feature>
<dbReference type="PANTHER" id="PTHR22911:SF6">
    <property type="entry name" value="SOLUTE CARRIER FAMILY 35 MEMBER G1"/>
    <property type="match status" value="1"/>
</dbReference>
<dbReference type="Proteomes" id="UP000182945">
    <property type="component" value="Chromosome"/>
</dbReference>
<dbReference type="InterPro" id="IPR000620">
    <property type="entry name" value="EamA_dom"/>
</dbReference>
<reference evidence="8 10" key="1">
    <citation type="submission" date="2016-11" db="EMBL/GenBank/DDBJ databases">
        <title>Complete genome sequencing of Virgibacillus halodenitrificans PDB-F2.</title>
        <authorList>
            <person name="Sun Z."/>
            <person name="Zhou Y."/>
            <person name="Li H."/>
        </authorList>
    </citation>
    <scope>NUCLEOTIDE SEQUENCE [LARGE SCALE GENOMIC DNA]</scope>
    <source>
        <strain evidence="8 10">PDB-F2</strain>
    </source>
</reference>
<feature type="transmembrane region" description="Helical" evidence="6">
    <location>
        <begin position="121"/>
        <end position="139"/>
    </location>
</feature>
<dbReference type="SUPFAM" id="SSF103481">
    <property type="entry name" value="Multidrug resistance efflux transporter EmrE"/>
    <property type="match status" value="2"/>
</dbReference>
<protein>
    <submittedName>
        <fullName evidence="9">DMT family transporter</fullName>
    </submittedName>
    <submittedName>
        <fullName evidence="8">EamA family transporter</fullName>
    </submittedName>
</protein>
<dbReference type="AlphaFoldDB" id="A0AAC9NKP0"/>
<gene>
    <name evidence="8" type="ORF">BME96_06765</name>
    <name evidence="9" type="ORF">IC602_16055</name>
</gene>
<dbReference type="InterPro" id="IPR037185">
    <property type="entry name" value="EmrE-like"/>
</dbReference>
<evidence type="ECO:0000313" key="9">
    <source>
        <dbReference type="EMBL" id="MBD1224123.1"/>
    </source>
</evidence>
<proteinExistence type="inferred from homology"/>
<evidence type="ECO:0000256" key="1">
    <source>
        <dbReference type="ARBA" id="ARBA00004127"/>
    </source>
</evidence>
<dbReference type="RefSeq" id="WP_019377286.1">
    <property type="nucleotide sequence ID" value="NZ_CP017962.1"/>
</dbReference>
<evidence type="ECO:0000256" key="4">
    <source>
        <dbReference type="ARBA" id="ARBA00022989"/>
    </source>
</evidence>
<evidence type="ECO:0000313" key="11">
    <source>
        <dbReference type="Proteomes" id="UP000621631"/>
    </source>
</evidence>
<feature type="transmembrane region" description="Helical" evidence="6">
    <location>
        <begin position="38"/>
        <end position="56"/>
    </location>
</feature>
<dbReference type="Proteomes" id="UP000621631">
    <property type="component" value="Unassembled WGS sequence"/>
</dbReference>
<feature type="transmembrane region" description="Helical" evidence="6">
    <location>
        <begin position="177"/>
        <end position="199"/>
    </location>
</feature>
<dbReference type="GO" id="GO:0016020">
    <property type="term" value="C:membrane"/>
    <property type="evidence" value="ECO:0007669"/>
    <property type="project" value="UniProtKB-SubCell"/>
</dbReference>
<comment type="subcellular location">
    <subcellularLocation>
        <location evidence="1">Endomembrane system</location>
        <topology evidence="1">Multi-pass membrane protein</topology>
    </subcellularLocation>
</comment>
<organism evidence="8 10">
    <name type="scientific">Virgibacillus halodenitrificans</name>
    <name type="common">Bacillus halodenitrificans</name>
    <dbReference type="NCBI Taxonomy" id="1482"/>
    <lineage>
        <taxon>Bacteria</taxon>
        <taxon>Bacillati</taxon>
        <taxon>Bacillota</taxon>
        <taxon>Bacilli</taxon>
        <taxon>Bacillales</taxon>
        <taxon>Bacillaceae</taxon>
        <taxon>Virgibacillus</taxon>
    </lineage>
</organism>